<dbReference type="InterPro" id="IPR013131">
    <property type="entry name" value="Mannitol_DH_N"/>
</dbReference>
<evidence type="ECO:0000313" key="6">
    <source>
        <dbReference type="EMBL" id="OEH76063.1"/>
    </source>
</evidence>
<dbReference type="PROSITE" id="PS00974">
    <property type="entry name" value="MANNITOL_DHGENASE"/>
    <property type="match status" value="1"/>
</dbReference>
<dbReference type="InterPro" id="IPR050988">
    <property type="entry name" value="Mannitol_DH/Oxidoreductase"/>
</dbReference>
<evidence type="ECO:0000259" key="5">
    <source>
        <dbReference type="Pfam" id="PF08125"/>
    </source>
</evidence>
<evidence type="ECO:0000256" key="3">
    <source>
        <dbReference type="SAM" id="MobiDB-lite"/>
    </source>
</evidence>
<dbReference type="InterPro" id="IPR036291">
    <property type="entry name" value="NAD(P)-bd_dom_sf"/>
</dbReference>
<dbReference type="GO" id="GO:0019594">
    <property type="term" value="P:mannitol metabolic process"/>
    <property type="evidence" value="ECO:0007669"/>
    <property type="project" value="InterPro"/>
</dbReference>
<keyword evidence="7" id="KW-1185">Reference proteome</keyword>
<dbReference type="Pfam" id="PF08125">
    <property type="entry name" value="Mannitol_dh_C"/>
    <property type="match status" value="1"/>
</dbReference>
<gene>
    <name evidence="6" type="ORF">cyc_01200</name>
</gene>
<dbReference type="AlphaFoldDB" id="A0A1D3CXY5"/>
<feature type="compositionally biased region" description="Basic and acidic residues" evidence="3">
    <location>
        <begin position="894"/>
        <end position="920"/>
    </location>
</feature>
<evidence type="ECO:0000313" key="7">
    <source>
        <dbReference type="Proteomes" id="UP000095192"/>
    </source>
</evidence>
<dbReference type="InterPro" id="IPR013118">
    <property type="entry name" value="Mannitol_DH_C"/>
</dbReference>
<dbReference type="Proteomes" id="UP000095192">
    <property type="component" value="Unassembled WGS sequence"/>
</dbReference>
<dbReference type="PANTHER" id="PTHR43362:SF1">
    <property type="entry name" value="MANNITOL DEHYDROGENASE 2-RELATED"/>
    <property type="match status" value="1"/>
</dbReference>
<dbReference type="SUPFAM" id="SSF48179">
    <property type="entry name" value="6-phosphogluconate dehydrogenase C-terminal domain-like"/>
    <property type="match status" value="1"/>
</dbReference>
<sequence>MVAAEGGVEPSADPKQWNTSCEIANSDNQQLHWQSDARETAVAEAVAAVAHSGGHEYGSSHFEALNLMLPRAASAALGSRSESGSIRIKLGSQAQSEGSAIAGTHAVLHGYEALRAMRARAHEFRKGYHNWRRHQAHGARGDVHDVFAEDASTATQHTVSAITRECKFCNTPNSRLGSPHDCFSLSLRAGARSSSTRFPTLFLARVLPSSPALPPLRLFSPSLPALPPTSSSFIACLHLPRVASASCCSAHLFLGSHNAASSLESTGILMRASSTNGSDNAARGIILTAPGAAPPPSALAEVEALSRGHSMEKMELEPKWLRFFFNPHTPLLSAGVWPLRRDFLPHISQKATVPQYPVDSTAVKCWIAHIGVGGFHRSHQCVFYDDLLTKTALGLLPDDLPEGVDRGPWAVCGVGILPSDKRMCDILHDQEFLYTVLTRSQRICEARVVGSLMDFVFAPEEPMRLRGLLVDLRTKLLSLTITEKGYCMATDGNLDRESRGVKSDLTIAKANKTTWQGVETPQTAIGLIYMGLALRRAAGIRPFTVLSCDNIPNNGKLLKRMVVQFATEVDVEMATWISKHVCFPCTMVDRITPMTGSEHIALLEEDYGVGDKWPVVAEDFKQWVIGDTFCNDRPFFEAVGCLVVREVQSYEEMKLKLLNAGHSCIAYISTLLGYRYVDEAIRDVRISGFLRSYMDEATPCLKDLKVDIERYKERVVERFGNAFVKDELQRVAQDGSSKFYSTTRSSICQLLEQHKGVAKISLALAAWIVYFATDQVDGIKIEPSDPKTNVLRGFACEALRQPFCVSPVASFLHTVYGLPDALASVLTRWVTMAVAALSQRGVAETLDVGGPLEALLEACFHKEPSWMRFVEFSGQRGGARRLLSESSGIPGQPVDDKQEHYYTDKESADTDRLQEHNEAA</sequence>
<dbReference type="GO" id="GO:0016616">
    <property type="term" value="F:oxidoreductase activity, acting on the CH-OH group of donors, NAD or NADP as acceptor"/>
    <property type="evidence" value="ECO:0007669"/>
    <property type="project" value="TreeGrafter"/>
</dbReference>
<evidence type="ECO:0000256" key="1">
    <source>
        <dbReference type="ARBA" id="ARBA00023002"/>
    </source>
</evidence>
<organism evidence="6 7">
    <name type="scientific">Cyclospora cayetanensis</name>
    <dbReference type="NCBI Taxonomy" id="88456"/>
    <lineage>
        <taxon>Eukaryota</taxon>
        <taxon>Sar</taxon>
        <taxon>Alveolata</taxon>
        <taxon>Apicomplexa</taxon>
        <taxon>Conoidasida</taxon>
        <taxon>Coccidia</taxon>
        <taxon>Eucoccidiorida</taxon>
        <taxon>Eimeriorina</taxon>
        <taxon>Eimeriidae</taxon>
        <taxon>Cyclospora</taxon>
    </lineage>
</organism>
<evidence type="ECO:0000259" key="4">
    <source>
        <dbReference type="Pfam" id="PF01232"/>
    </source>
</evidence>
<proteinExistence type="predicted"/>
<dbReference type="PANTHER" id="PTHR43362">
    <property type="entry name" value="MANNITOL DEHYDROGENASE DSF1-RELATED"/>
    <property type="match status" value="1"/>
</dbReference>
<reference evidence="6 7" key="1">
    <citation type="journal article" date="2016" name="BMC Genomics">
        <title>Comparative genomics reveals Cyclospora cayetanensis possesses coccidia-like metabolism and invasion components but unique surface antigens.</title>
        <authorList>
            <person name="Liu S."/>
            <person name="Wang L."/>
            <person name="Zheng H."/>
            <person name="Xu Z."/>
            <person name="Roellig D.M."/>
            <person name="Li N."/>
            <person name="Frace M.A."/>
            <person name="Tang K."/>
            <person name="Arrowood M.J."/>
            <person name="Moss D.M."/>
            <person name="Zhang L."/>
            <person name="Feng Y."/>
            <person name="Xiao L."/>
        </authorList>
    </citation>
    <scope>NUCLEOTIDE SEQUENCE [LARGE SCALE GENOMIC DNA]</scope>
    <source>
        <strain evidence="6 7">CHN_HEN01</strain>
    </source>
</reference>
<dbReference type="InParanoid" id="A0A1D3CXY5"/>
<dbReference type="InterPro" id="IPR023027">
    <property type="entry name" value="Mannitol_DH_CS"/>
</dbReference>
<dbReference type="InterPro" id="IPR008927">
    <property type="entry name" value="6-PGluconate_DH-like_C_sf"/>
</dbReference>
<feature type="domain" description="Mannitol dehydrogenase N-terminal" evidence="4">
    <location>
        <begin position="367"/>
        <end position="634"/>
    </location>
</feature>
<dbReference type="VEuPathDB" id="ToxoDB:LOC34618255"/>
<dbReference type="Gene3D" id="3.40.50.720">
    <property type="entry name" value="NAD(P)-binding Rossmann-like Domain"/>
    <property type="match status" value="1"/>
</dbReference>
<dbReference type="InterPro" id="IPR013328">
    <property type="entry name" value="6PGD_dom2"/>
</dbReference>
<accession>A0A1D3CXY5</accession>
<dbReference type="EMBL" id="JROU02001540">
    <property type="protein sequence ID" value="OEH76063.1"/>
    <property type="molecule type" value="Genomic_DNA"/>
</dbReference>
<keyword evidence="1" id="KW-0560">Oxidoreductase</keyword>
<dbReference type="SUPFAM" id="SSF51735">
    <property type="entry name" value="NAD(P)-binding Rossmann-fold domains"/>
    <property type="match status" value="1"/>
</dbReference>
<dbReference type="VEuPathDB" id="ToxoDB:cyc_01200"/>
<keyword evidence="2" id="KW-0520">NAD</keyword>
<dbReference type="Gene3D" id="1.10.1040.10">
    <property type="entry name" value="N-(1-d-carboxylethyl)-l-norvaline Dehydrogenase, domain 2"/>
    <property type="match status" value="1"/>
</dbReference>
<feature type="region of interest" description="Disordered" evidence="3">
    <location>
        <begin position="881"/>
        <end position="920"/>
    </location>
</feature>
<dbReference type="Pfam" id="PF01232">
    <property type="entry name" value="Mannitol_dh"/>
    <property type="match status" value="1"/>
</dbReference>
<comment type="caution">
    <text evidence="6">The sequence shown here is derived from an EMBL/GenBank/DDBJ whole genome shotgun (WGS) entry which is preliminary data.</text>
</comment>
<feature type="domain" description="Mannitol dehydrogenase C-terminal" evidence="5">
    <location>
        <begin position="647"/>
        <end position="793"/>
    </location>
</feature>
<name>A0A1D3CXY5_9EIME</name>
<evidence type="ECO:0000256" key="2">
    <source>
        <dbReference type="ARBA" id="ARBA00023027"/>
    </source>
</evidence>
<protein>
    <submittedName>
        <fullName evidence="6">Mannitol-1-phosphate related protein</fullName>
    </submittedName>
</protein>